<reference evidence="1 2" key="1">
    <citation type="journal article" date="2009" name="Stand. Genomic Sci.">
        <title>Complete genome sequence of Stackebrandtia nassauensis type strain (LLR-40K-21).</title>
        <authorList>
            <person name="Munk C."/>
            <person name="Lapidus A."/>
            <person name="Copeland A."/>
            <person name="Jando M."/>
            <person name="Mayilraj S."/>
            <person name="Glavina Del Rio T."/>
            <person name="Nolan M."/>
            <person name="Chen F."/>
            <person name="Lucas S."/>
            <person name="Tice H."/>
            <person name="Cheng J.F."/>
            <person name="Han C."/>
            <person name="Detter J.C."/>
            <person name="Bruce D."/>
            <person name="Goodwin L."/>
            <person name="Chain P."/>
            <person name="Pitluck S."/>
            <person name="Goker M."/>
            <person name="Ovchinikova G."/>
            <person name="Pati A."/>
            <person name="Ivanova N."/>
            <person name="Mavromatis K."/>
            <person name="Chen A."/>
            <person name="Palaniappan K."/>
            <person name="Land M."/>
            <person name="Hauser L."/>
            <person name="Chang Y.J."/>
            <person name="Jeffries C.D."/>
            <person name="Bristow J."/>
            <person name="Eisen J.A."/>
            <person name="Markowitz V."/>
            <person name="Hugenholtz P."/>
            <person name="Kyrpides N.C."/>
            <person name="Klenk H.P."/>
        </authorList>
    </citation>
    <scope>NUCLEOTIDE SEQUENCE [LARGE SCALE GENOMIC DNA]</scope>
    <source>
        <strain evidence="2">DSM 44728 / CIP 108903 / NRRL B-16338 / NBRC 102104 / LLR-40K-21</strain>
    </source>
</reference>
<dbReference type="Proteomes" id="UP000000844">
    <property type="component" value="Chromosome"/>
</dbReference>
<dbReference type="KEGG" id="sna:Snas_0511"/>
<dbReference type="EMBL" id="CP001778">
    <property type="protein sequence ID" value="ADD40226.1"/>
    <property type="molecule type" value="Genomic_DNA"/>
</dbReference>
<protein>
    <submittedName>
        <fullName evidence="1">Uncharacterized protein</fullName>
    </submittedName>
</protein>
<sequence length="159" mass="17411">MKGLNQDLGIADEYYRSLDPTRVKANTYEGEDDTKAVGDSLAVNLARTHAAATHAVPRLAEVFGKASESISSATGSGAMALGPAYQPWEELCNRLQRVTAITGNHLYEGGHNLAEATVEFARQDGIHAKWVNETIEPVEHIEVPDVYTRPDPNLPPWMR</sequence>
<gene>
    <name evidence="1" type="ordered locus">Snas_0511</name>
</gene>
<name>D3Q5S7_STANL</name>
<dbReference type="STRING" id="446470.Snas_0511"/>
<dbReference type="AlphaFoldDB" id="D3Q5S7"/>
<evidence type="ECO:0000313" key="1">
    <source>
        <dbReference type="EMBL" id="ADD40226.1"/>
    </source>
</evidence>
<dbReference type="HOGENOM" id="CLU_1659671_0_0_11"/>
<accession>D3Q5S7</accession>
<organism evidence="1 2">
    <name type="scientific">Stackebrandtia nassauensis (strain DSM 44728 / CIP 108903 / NRRL B-16338 / NBRC 102104 / LLR-40K-21)</name>
    <dbReference type="NCBI Taxonomy" id="446470"/>
    <lineage>
        <taxon>Bacteria</taxon>
        <taxon>Bacillati</taxon>
        <taxon>Actinomycetota</taxon>
        <taxon>Actinomycetes</taxon>
        <taxon>Glycomycetales</taxon>
        <taxon>Glycomycetaceae</taxon>
        <taxon>Stackebrandtia</taxon>
    </lineage>
</organism>
<keyword evidence="2" id="KW-1185">Reference proteome</keyword>
<dbReference type="RefSeq" id="WP_013015797.1">
    <property type="nucleotide sequence ID" value="NC_013947.1"/>
</dbReference>
<evidence type="ECO:0000313" key="2">
    <source>
        <dbReference type="Proteomes" id="UP000000844"/>
    </source>
</evidence>
<proteinExistence type="predicted"/>